<dbReference type="RefSeq" id="XP_047838565.1">
    <property type="nucleotide sequence ID" value="XM_047982599.1"/>
</dbReference>
<dbReference type="KEGG" id="ptkz:JDV02_001653"/>
<feature type="region of interest" description="Disordered" evidence="1">
    <location>
        <begin position="17"/>
        <end position="51"/>
    </location>
</feature>
<dbReference type="EMBL" id="CP086354">
    <property type="protein sequence ID" value="UNI15084.1"/>
    <property type="molecule type" value="Genomic_DNA"/>
</dbReference>
<dbReference type="GeneID" id="72063616"/>
<feature type="region of interest" description="Disordered" evidence="1">
    <location>
        <begin position="236"/>
        <end position="339"/>
    </location>
</feature>
<feature type="compositionally biased region" description="Acidic residues" evidence="1">
    <location>
        <begin position="91"/>
        <end position="102"/>
    </location>
</feature>
<evidence type="ECO:0000256" key="2">
    <source>
        <dbReference type="SAM" id="SignalP"/>
    </source>
</evidence>
<gene>
    <name evidence="3" type="ORF">JDV02_001653</name>
</gene>
<feature type="compositionally biased region" description="Polar residues" evidence="1">
    <location>
        <begin position="236"/>
        <end position="248"/>
    </location>
</feature>
<proteinExistence type="predicted"/>
<accession>A0A9Q8Q769</accession>
<reference evidence="3" key="1">
    <citation type="submission" date="2021-11" db="EMBL/GenBank/DDBJ databases">
        <title>Purpureocillium_takamizusanense_genome.</title>
        <authorList>
            <person name="Nguyen N.-H."/>
        </authorList>
    </citation>
    <scope>NUCLEOTIDE SEQUENCE</scope>
    <source>
        <strain evidence="3">PT3</strain>
    </source>
</reference>
<name>A0A9Q8Q769_9HYPO</name>
<organism evidence="3 4">
    <name type="scientific">Purpureocillium takamizusanense</name>
    <dbReference type="NCBI Taxonomy" id="2060973"/>
    <lineage>
        <taxon>Eukaryota</taxon>
        <taxon>Fungi</taxon>
        <taxon>Dikarya</taxon>
        <taxon>Ascomycota</taxon>
        <taxon>Pezizomycotina</taxon>
        <taxon>Sordariomycetes</taxon>
        <taxon>Hypocreomycetidae</taxon>
        <taxon>Hypocreales</taxon>
        <taxon>Ophiocordycipitaceae</taxon>
        <taxon>Purpureocillium</taxon>
    </lineage>
</organism>
<feature type="region of interest" description="Disordered" evidence="1">
    <location>
        <begin position="441"/>
        <end position="558"/>
    </location>
</feature>
<feature type="chain" id="PRO_5040472288" evidence="2">
    <location>
        <begin position="20"/>
        <end position="558"/>
    </location>
</feature>
<dbReference type="Proteomes" id="UP000829364">
    <property type="component" value="Chromosome 1"/>
</dbReference>
<dbReference type="AlphaFoldDB" id="A0A9Q8Q769"/>
<dbReference type="OrthoDB" id="418245at2759"/>
<keyword evidence="2" id="KW-0732">Signal</keyword>
<protein>
    <submittedName>
        <fullName evidence="3">Uncharacterized protein</fullName>
    </submittedName>
</protein>
<evidence type="ECO:0000313" key="3">
    <source>
        <dbReference type="EMBL" id="UNI15084.1"/>
    </source>
</evidence>
<evidence type="ECO:0000313" key="4">
    <source>
        <dbReference type="Proteomes" id="UP000829364"/>
    </source>
</evidence>
<feature type="compositionally biased region" description="Acidic residues" evidence="1">
    <location>
        <begin position="505"/>
        <end position="517"/>
    </location>
</feature>
<feature type="compositionally biased region" description="Basic and acidic residues" evidence="1">
    <location>
        <begin position="447"/>
        <end position="457"/>
    </location>
</feature>
<sequence>MKSGFVALLATCLAGSGLSAPTPKSPSQLNQRDIAAPPEWAKQEDGSPIAARAAREGIDILTDTFFKLLHGHPENSHSKRQYYLDASFPEDSNELEDEGATDEENKGDEPPAGSLTDTVDKLTGGSGNGPAQRLTDIVDGMTEAQSEESADGRPDSIDALTAAIPSDHMRKTVENVLSTLSRRDRATDAGKPDQMLQRRIVEIPLGVIQRLAKGLGIPGGLGAGKRDVSNMEAPVNKSQLSGAGQSGNDAKGVPIVPLAGSSDDDADDMSGGPLAGSSNDNDRSRRPAGARGRPKDVAFPGGWPKNPIDIATDDLKGFPSNKPKPKPKKQDNPLGDGLLHGSVLPGVLVKREASEPETNTKLGLHDLLTMINKRGKPPPGGLQGVKDGRPDIGLTADLTGAIKGAKGKDAENFPGLMEPVKSLLGLGMEVPKLDNSYLKRMNGLNDAEQRNAVDKNPSDLMARRASSGAAPGGVSGLDATATNPKELPGIPPGLFGPSKHSENAAAEEDDDNLDDDSQIPAGNRESSLGGAPPRNSGSGVDKMKANLATPWRALKEPS</sequence>
<keyword evidence="4" id="KW-1185">Reference proteome</keyword>
<feature type="signal peptide" evidence="2">
    <location>
        <begin position="1"/>
        <end position="19"/>
    </location>
</feature>
<evidence type="ECO:0000256" key="1">
    <source>
        <dbReference type="SAM" id="MobiDB-lite"/>
    </source>
</evidence>
<feature type="region of interest" description="Disordered" evidence="1">
    <location>
        <begin position="90"/>
        <end position="134"/>
    </location>
</feature>